<feature type="binding site" evidence="3">
    <location>
        <position position="172"/>
    </location>
    <ligand>
        <name>a divalent metal cation</name>
        <dbReference type="ChEBI" id="CHEBI:60240"/>
    </ligand>
</feature>
<dbReference type="GeneID" id="26838181"/>
<feature type="binding site" evidence="3">
    <location>
        <position position="116"/>
    </location>
    <ligand>
        <name>substrate</name>
    </ligand>
</feature>
<dbReference type="PANTHER" id="PTHR10907:SF47">
    <property type="entry name" value="REGUCALCIN"/>
    <property type="match status" value="1"/>
</dbReference>
<dbReference type="Pfam" id="PF08450">
    <property type="entry name" value="SGL"/>
    <property type="match status" value="1"/>
</dbReference>
<name>A0A0V1Q3C4_9ASCO</name>
<evidence type="ECO:0000256" key="2">
    <source>
        <dbReference type="PIRSR" id="PIRSR605511-1"/>
    </source>
</evidence>
<dbReference type="GO" id="GO:0004341">
    <property type="term" value="F:gluconolactonase activity"/>
    <property type="evidence" value="ECO:0007669"/>
    <property type="project" value="TreeGrafter"/>
</dbReference>
<gene>
    <name evidence="5" type="ORF">AC631_01172</name>
</gene>
<keyword evidence="6" id="KW-1185">Reference proteome</keyword>
<feature type="active site" description="Proton donor/acceptor" evidence="2">
    <location>
        <position position="229"/>
    </location>
</feature>
<dbReference type="InterPro" id="IPR011042">
    <property type="entry name" value="6-blade_b-propeller_TolB-like"/>
</dbReference>
<comment type="caution">
    <text evidence="5">The sequence shown here is derived from an EMBL/GenBank/DDBJ whole genome shotgun (WGS) entry which is preliminary data.</text>
</comment>
<dbReference type="Gene3D" id="2.120.10.30">
    <property type="entry name" value="TolB, C-terminal domain"/>
    <property type="match status" value="1"/>
</dbReference>
<evidence type="ECO:0000259" key="4">
    <source>
        <dbReference type="Pfam" id="PF08450"/>
    </source>
</evidence>
<evidence type="ECO:0000313" key="5">
    <source>
        <dbReference type="EMBL" id="KSA03038.1"/>
    </source>
</evidence>
<dbReference type="RefSeq" id="XP_015469140.1">
    <property type="nucleotide sequence ID" value="XM_015610002.1"/>
</dbReference>
<dbReference type="OrthoDB" id="423498at2759"/>
<organism evidence="5 6">
    <name type="scientific">Debaryomyces fabryi</name>
    <dbReference type="NCBI Taxonomy" id="58627"/>
    <lineage>
        <taxon>Eukaryota</taxon>
        <taxon>Fungi</taxon>
        <taxon>Dikarya</taxon>
        <taxon>Ascomycota</taxon>
        <taxon>Saccharomycotina</taxon>
        <taxon>Pichiomycetes</taxon>
        <taxon>Debaryomycetaceae</taxon>
        <taxon>Debaryomyces</taxon>
    </lineage>
</organism>
<dbReference type="PRINTS" id="PR01790">
    <property type="entry name" value="SMP30FAMILY"/>
</dbReference>
<evidence type="ECO:0000256" key="1">
    <source>
        <dbReference type="ARBA" id="ARBA00008853"/>
    </source>
</evidence>
<proteinExistence type="inferred from homology"/>
<sequence>MSEFQVKAKDILFPDYRGRLTEGVTYNPSNNTLIWVDIIQGEVHRASLLEGKFDESHEKLKFEDPKESIGAIALTSDDNVIVICGKQGIGKGSFKTGKIEYFLKYNHNETQRKRLRSNDGIIDPWGHLWIGVMTDFEITEQEGKVSPEGKLYRINCHDLTIQTMVDNCYIPNGLAFSQDRKHFYWTDSLTHTIWKYDYDYIPNTLSNKRKHIDVREVDVLEQFSSPEPDGLVMTRSGDIFSAIFSTSRVLHFDEHGKYVEEYKIPAERITSVTIGGKSNDELYITTGHLHLSDSSALIDPTNKTGDLGGFLFRYKLNKPHDVHVKHIWGGKL</sequence>
<comment type="similarity">
    <text evidence="1">Belongs to the SMP-30/CGR1 family.</text>
</comment>
<reference evidence="5 6" key="1">
    <citation type="submission" date="2015-11" db="EMBL/GenBank/DDBJ databases">
        <title>The genome of Debaryomyces fabryi.</title>
        <authorList>
            <person name="Tafer H."/>
            <person name="Lopandic K."/>
        </authorList>
    </citation>
    <scope>NUCLEOTIDE SEQUENCE [LARGE SCALE GENOMIC DNA]</scope>
    <source>
        <strain evidence="5 6">CBS 789</strain>
    </source>
</reference>
<evidence type="ECO:0000256" key="3">
    <source>
        <dbReference type="PIRSR" id="PIRSR605511-2"/>
    </source>
</evidence>
<feature type="binding site" evidence="3">
    <location>
        <position position="118"/>
    </location>
    <ligand>
        <name>substrate</name>
    </ligand>
</feature>
<protein>
    <recommendedName>
        <fullName evidence="4">SMP-30/Gluconolactonase/LRE-like region domain-containing protein</fullName>
    </recommendedName>
</protein>
<dbReference type="SUPFAM" id="SSF63829">
    <property type="entry name" value="Calcium-dependent phosphotriesterase"/>
    <property type="match status" value="1"/>
</dbReference>
<dbReference type="InterPro" id="IPR005511">
    <property type="entry name" value="SMP-30"/>
</dbReference>
<feature type="binding site" evidence="3">
    <location>
        <position position="137"/>
    </location>
    <ligand>
        <name>substrate</name>
    </ligand>
</feature>
<accession>A0A0V1Q3C4</accession>
<keyword evidence="3" id="KW-0862">Zinc</keyword>
<dbReference type="GO" id="GO:0005509">
    <property type="term" value="F:calcium ion binding"/>
    <property type="evidence" value="ECO:0007669"/>
    <property type="project" value="TreeGrafter"/>
</dbReference>
<dbReference type="EMBL" id="LMYN01000015">
    <property type="protein sequence ID" value="KSA03038.1"/>
    <property type="molecule type" value="Genomic_DNA"/>
</dbReference>
<feature type="domain" description="SMP-30/Gluconolactonase/LRE-like region" evidence="4">
    <location>
        <begin position="20"/>
        <end position="287"/>
    </location>
</feature>
<comment type="cofactor">
    <cofactor evidence="3">
        <name>Zn(2+)</name>
        <dbReference type="ChEBI" id="CHEBI:29105"/>
    </cofactor>
    <text evidence="3">Binds 1 divalent metal cation per subunit.</text>
</comment>
<dbReference type="AlphaFoldDB" id="A0A0V1Q3C4"/>
<feature type="binding site" evidence="3">
    <location>
        <position position="22"/>
    </location>
    <ligand>
        <name>a divalent metal cation</name>
        <dbReference type="ChEBI" id="CHEBI:60240"/>
    </ligand>
</feature>
<feature type="binding site" evidence="3">
    <location>
        <position position="229"/>
    </location>
    <ligand>
        <name>a divalent metal cation</name>
        <dbReference type="ChEBI" id="CHEBI:60240"/>
    </ligand>
</feature>
<keyword evidence="3" id="KW-0479">Metal-binding</keyword>
<dbReference type="PANTHER" id="PTHR10907">
    <property type="entry name" value="REGUCALCIN"/>
    <property type="match status" value="1"/>
</dbReference>
<evidence type="ECO:0000313" key="6">
    <source>
        <dbReference type="Proteomes" id="UP000054251"/>
    </source>
</evidence>
<dbReference type="InterPro" id="IPR013658">
    <property type="entry name" value="SGL"/>
</dbReference>
<dbReference type="Proteomes" id="UP000054251">
    <property type="component" value="Unassembled WGS sequence"/>
</dbReference>